<reference evidence="1" key="1">
    <citation type="submission" date="2021-01" db="EMBL/GenBank/DDBJ databases">
        <authorList>
            <person name="Corre E."/>
            <person name="Pelletier E."/>
            <person name="Niang G."/>
            <person name="Scheremetjew M."/>
            <person name="Finn R."/>
            <person name="Kale V."/>
            <person name="Holt S."/>
            <person name="Cochrane G."/>
            <person name="Meng A."/>
            <person name="Brown T."/>
            <person name="Cohen L."/>
        </authorList>
    </citation>
    <scope>NUCLEOTIDE SEQUENCE</scope>
    <source>
        <strain evidence="1">CCMP 769</strain>
    </source>
</reference>
<dbReference type="AlphaFoldDB" id="A0A7S3EIY3"/>
<organism evidence="1">
    <name type="scientific">Rhodosorus marinus</name>
    <dbReference type="NCBI Taxonomy" id="101924"/>
    <lineage>
        <taxon>Eukaryota</taxon>
        <taxon>Rhodophyta</taxon>
        <taxon>Stylonematophyceae</taxon>
        <taxon>Stylonematales</taxon>
        <taxon>Stylonemataceae</taxon>
        <taxon>Rhodosorus</taxon>
    </lineage>
</organism>
<accession>A0A7S3EIY3</accession>
<proteinExistence type="predicted"/>
<name>A0A7S3EIY3_9RHOD</name>
<protein>
    <submittedName>
        <fullName evidence="1">Uncharacterized protein</fullName>
    </submittedName>
</protein>
<sequence length="202" mass="22302">MRSSRWFGNGITQARPLLMKAADGSIRTMSCEQLFKLGRNKRYIGMDEDSEECLCEHVDVEGWKTLSSKDETPPLKPLWSDVRSMLKSKGSTLHLTFGSSLGEVVALPQTHVCSTEGDVDLYTGVRSGLKHLARIKPPPLSDESLPALDLGSAILKSSLLLNKQQGSRAPLDISISDQALRFAQVKSMNIGEKQWQESKRSS</sequence>
<dbReference type="EMBL" id="HBHW01033422">
    <property type="protein sequence ID" value="CAE0057758.1"/>
    <property type="molecule type" value="Transcribed_RNA"/>
</dbReference>
<gene>
    <name evidence="1" type="ORF">RMAR00112_LOCUS25812</name>
</gene>
<evidence type="ECO:0000313" key="1">
    <source>
        <dbReference type="EMBL" id="CAE0057758.1"/>
    </source>
</evidence>